<dbReference type="SUPFAM" id="SSF52540">
    <property type="entry name" value="P-loop containing nucleoside triphosphate hydrolases"/>
    <property type="match status" value="1"/>
</dbReference>
<evidence type="ECO:0000256" key="1">
    <source>
        <dbReference type="ARBA" id="ARBA00022737"/>
    </source>
</evidence>
<dbReference type="InterPro" id="IPR007111">
    <property type="entry name" value="NACHT_NTPase"/>
</dbReference>
<dbReference type="PANTHER" id="PTHR10039">
    <property type="entry name" value="AMELOGENIN"/>
    <property type="match status" value="1"/>
</dbReference>
<accession>A0A8H5EZU5</accession>
<dbReference type="OrthoDB" id="7464126at2759"/>
<gene>
    <name evidence="3" type="ORF">D9619_011012</name>
</gene>
<dbReference type="Proteomes" id="UP000567179">
    <property type="component" value="Unassembled WGS sequence"/>
</dbReference>
<feature type="domain" description="NACHT" evidence="2">
    <location>
        <begin position="82"/>
        <end position="233"/>
    </location>
</feature>
<dbReference type="EMBL" id="JAACJJ010000030">
    <property type="protein sequence ID" value="KAF5318479.1"/>
    <property type="molecule type" value="Genomic_DNA"/>
</dbReference>
<evidence type="ECO:0000313" key="3">
    <source>
        <dbReference type="EMBL" id="KAF5318479.1"/>
    </source>
</evidence>
<dbReference type="Gene3D" id="3.40.50.300">
    <property type="entry name" value="P-loop containing nucleotide triphosphate hydrolases"/>
    <property type="match status" value="1"/>
</dbReference>
<organism evidence="3 4">
    <name type="scientific">Psilocybe cf. subviscida</name>
    <dbReference type="NCBI Taxonomy" id="2480587"/>
    <lineage>
        <taxon>Eukaryota</taxon>
        <taxon>Fungi</taxon>
        <taxon>Dikarya</taxon>
        <taxon>Basidiomycota</taxon>
        <taxon>Agaricomycotina</taxon>
        <taxon>Agaricomycetes</taxon>
        <taxon>Agaricomycetidae</taxon>
        <taxon>Agaricales</taxon>
        <taxon>Agaricineae</taxon>
        <taxon>Strophariaceae</taxon>
        <taxon>Psilocybe</taxon>
    </lineage>
</organism>
<comment type="caution">
    <text evidence="3">The sequence shown here is derived from an EMBL/GenBank/DDBJ whole genome shotgun (WGS) entry which is preliminary data.</text>
</comment>
<dbReference type="AlphaFoldDB" id="A0A8H5EZU5"/>
<evidence type="ECO:0000259" key="2">
    <source>
        <dbReference type="PROSITE" id="PS50837"/>
    </source>
</evidence>
<proteinExistence type="predicted"/>
<dbReference type="PANTHER" id="PTHR10039:SF17">
    <property type="entry name" value="FUNGAL STAND N-TERMINAL GOODBYE DOMAIN-CONTAINING PROTEIN-RELATED"/>
    <property type="match status" value="1"/>
</dbReference>
<dbReference type="Pfam" id="PF24883">
    <property type="entry name" value="NPHP3_N"/>
    <property type="match status" value="1"/>
</dbReference>
<dbReference type="PROSITE" id="PS50837">
    <property type="entry name" value="NACHT"/>
    <property type="match status" value="1"/>
</dbReference>
<name>A0A8H5EZU5_9AGAR</name>
<dbReference type="InterPro" id="IPR056884">
    <property type="entry name" value="NPHP3-like_N"/>
</dbReference>
<evidence type="ECO:0000313" key="4">
    <source>
        <dbReference type="Proteomes" id="UP000567179"/>
    </source>
</evidence>
<dbReference type="InterPro" id="IPR027417">
    <property type="entry name" value="P-loop_NTPase"/>
</dbReference>
<keyword evidence="4" id="KW-1185">Reference proteome</keyword>
<reference evidence="3 4" key="1">
    <citation type="journal article" date="2020" name="ISME J.">
        <title>Uncovering the hidden diversity of litter-decomposition mechanisms in mushroom-forming fungi.</title>
        <authorList>
            <person name="Floudas D."/>
            <person name="Bentzer J."/>
            <person name="Ahren D."/>
            <person name="Johansson T."/>
            <person name="Persson P."/>
            <person name="Tunlid A."/>
        </authorList>
    </citation>
    <scope>NUCLEOTIDE SEQUENCE [LARGE SCALE GENOMIC DNA]</scope>
    <source>
        <strain evidence="3 4">CBS 101986</strain>
    </source>
</reference>
<keyword evidence="1" id="KW-0677">Repeat</keyword>
<sequence>MVSIASSSNISISGGTFTINQINQTFSNAFEKLSRVVAHSALHDGPARSETTRCYQGTRTDVLNSVEKWHGGLEGILEASPSVLWLYGGAGAGKSAIMQTLSERWIPQGRAAGAFFFSRTDETRNTAKALVPTLAYQLERLHPTAMDILGPIIDSDPIVLKKSIETQTLHLLVRPLQELIRTGSICIRSEKVFLIDGLDECVDPAEQQAVIKSIRAVLYDHGVPVKFLVSSRPEQTISSAFDIDKGQYYALKTISLSNHEGAECDIQHFIVSEFIKICASHPYKSLIPSNWPPRTAITTMVRKSSSHFIYAATAMKYIASLEENPVRSLDVVLGLQVARNGTFNRSPFPDLDTLYSYILEKASHRDRVLQILAHCIFSTLPPLIDMICLLIDCSRDDIPIFLGDVNALVSIRRSHESGGILGNETKVNLLHASLGDFLRDKSRSGMLYIDEKAYHAGKLRQNLALLDHISRRKRIKVQWPISNDRAYDYTSLGREIFTSILKSADMPVTQEFVKSFGLQEFHRIQDRFNYEEEEFPPVFKGLFVYVDVIKSANFDDAGRLYRVFLEDFFDIFESYLRNEVKPLAPAILPLIFLGFSTKIIRDIIYHFDSEEVIWYVQGTISQWMMQDSFDPGLNPFHTSLVSVFNKLDASDLRVIRQCANASPENVAIAAETLLDYIFSKSHTPKKLPMRTPHRRWIQREKPGIRVATGSPKIASAFHLKFIKYKLNDALFPKDHAVSGKKTTYLGMIPKTGRESPNPETLYFLLLDAVLWLLPEAGFSEKLLRYASRVLPKASYQRFPKLARRLQRCFDAYSARVRDLKLRELSQEIECGSPVALMERVHFFALDLLD</sequence>
<protein>
    <recommendedName>
        <fullName evidence="2">NACHT domain-containing protein</fullName>
    </recommendedName>
</protein>